<proteinExistence type="predicted"/>
<name>A0A7W8DZD9_9BRAD</name>
<keyword evidence="2" id="KW-1185">Reference proteome</keyword>
<organism evidence="1 2">
    <name type="scientific">Rhodopseudomonas rhenobacensis</name>
    <dbReference type="NCBI Taxonomy" id="87461"/>
    <lineage>
        <taxon>Bacteria</taxon>
        <taxon>Pseudomonadati</taxon>
        <taxon>Pseudomonadota</taxon>
        <taxon>Alphaproteobacteria</taxon>
        <taxon>Hyphomicrobiales</taxon>
        <taxon>Nitrobacteraceae</taxon>
        <taxon>Rhodopseudomonas</taxon>
    </lineage>
</organism>
<protein>
    <recommendedName>
        <fullName evidence="3">Phage baseplate assembly protein V</fullName>
    </recommendedName>
</protein>
<evidence type="ECO:0000313" key="1">
    <source>
        <dbReference type="EMBL" id="MBB5046791.1"/>
    </source>
</evidence>
<evidence type="ECO:0000313" key="2">
    <source>
        <dbReference type="Proteomes" id="UP000542353"/>
    </source>
</evidence>
<dbReference type="RefSeq" id="WP_184256022.1">
    <property type="nucleotide sequence ID" value="NZ_JACHIH010000006.1"/>
</dbReference>
<dbReference type="EMBL" id="JACHIH010000006">
    <property type="protein sequence ID" value="MBB5046791.1"/>
    <property type="molecule type" value="Genomic_DNA"/>
</dbReference>
<evidence type="ECO:0008006" key="3">
    <source>
        <dbReference type="Google" id="ProtNLM"/>
    </source>
</evidence>
<dbReference type="InterPro" id="IPR037026">
    <property type="entry name" value="Vgr_OB-fold_dom_sf"/>
</dbReference>
<accession>A0A7W8DZD9</accession>
<gene>
    <name evidence="1" type="ORF">HNR60_001539</name>
</gene>
<reference evidence="1 2" key="1">
    <citation type="submission" date="2020-08" db="EMBL/GenBank/DDBJ databases">
        <title>Genomic Encyclopedia of Type Strains, Phase IV (KMG-IV): sequencing the most valuable type-strain genomes for metagenomic binning, comparative biology and taxonomic classification.</title>
        <authorList>
            <person name="Goeker M."/>
        </authorList>
    </citation>
    <scope>NUCLEOTIDE SEQUENCE [LARGE SCALE GENOMIC DNA]</scope>
    <source>
        <strain evidence="1 2">DSM 12706</strain>
    </source>
</reference>
<dbReference type="AlphaFoldDB" id="A0A7W8DZD9"/>
<dbReference type="Proteomes" id="UP000542353">
    <property type="component" value="Unassembled WGS sequence"/>
</dbReference>
<sequence length="199" mass="21356">MSITDPGVRALKRHLRNLEKQIVEVDQRVARVVMHGKVKKGGVRKQGDDWQVQLELARDENDKPVESPWVAVQPVGAGALKIKVKPAEGERFTLLSPSGVIGSGSQAIRAPFDDDHPAPKGDEDLVLEVGNAKLLIKDGQFNIKVGDSEIELTAAAINTVSKSQHLVGKVHLGVDAKNQEAGPLVTTEAGPAKQTFAKT</sequence>
<comment type="caution">
    <text evidence="1">The sequence shown here is derived from an EMBL/GenBank/DDBJ whole genome shotgun (WGS) entry which is preliminary data.</text>
</comment>
<dbReference type="Gene3D" id="2.40.50.230">
    <property type="entry name" value="Gp5 N-terminal domain"/>
    <property type="match status" value="1"/>
</dbReference>